<dbReference type="OrthoDB" id="8478127at2"/>
<dbReference type="Proteomes" id="UP000053464">
    <property type="component" value="Unassembled WGS sequence"/>
</dbReference>
<dbReference type="InterPro" id="IPR042177">
    <property type="entry name" value="Cell/Rod_1"/>
</dbReference>
<comment type="caution">
    <text evidence="8">The sequence shown here is derived from an EMBL/GenBank/DDBJ whole genome shotgun (WGS) entry which is preliminary data.</text>
</comment>
<dbReference type="RefSeq" id="WP_047002982.1">
    <property type="nucleotide sequence ID" value="NZ_LBHB01000001.1"/>
</dbReference>
<evidence type="ECO:0000256" key="1">
    <source>
        <dbReference type="ARBA" id="ARBA00009369"/>
    </source>
</evidence>
<keyword evidence="3" id="KW-0133">Cell shape</keyword>
<evidence type="ECO:0000313" key="9">
    <source>
        <dbReference type="Proteomes" id="UP000053464"/>
    </source>
</evidence>
<evidence type="ECO:0000256" key="2">
    <source>
        <dbReference type="ARBA" id="ARBA00013855"/>
    </source>
</evidence>
<dbReference type="EMBL" id="LBHB01000001">
    <property type="protein sequence ID" value="KLE35578.1"/>
    <property type="molecule type" value="Genomic_DNA"/>
</dbReference>
<dbReference type="InterPro" id="IPR055342">
    <property type="entry name" value="MreC_beta-barrel_core"/>
</dbReference>
<dbReference type="PATRIC" id="fig|1581420.6.peg.798"/>
<gene>
    <name evidence="8" type="ORF">AAW00_03950</name>
</gene>
<dbReference type="PANTHER" id="PTHR34138">
    <property type="entry name" value="CELL SHAPE-DETERMINING PROTEIN MREC"/>
    <property type="match status" value="1"/>
</dbReference>
<keyword evidence="6" id="KW-0472">Membrane</keyword>
<evidence type="ECO:0000256" key="5">
    <source>
        <dbReference type="SAM" id="Coils"/>
    </source>
</evidence>
<evidence type="ECO:0000256" key="3">
    <source>
        <dbReference type="ARBA" id="ARBA00022960"/>
    </source>
</evidence>
<dbReference type="GO" id="GO:0008360">
    <property type="term" value="P:regulation of cell shape"/>
    <property type="evidence" value="ECO:0007669"/>
    <property type="project" value="UniProtKB-KW"/>
</dbReference>
<protein>
    <recommendedName>
        <fullName evidence="2">Cell shape-determining protein MreC</fullName>
    </recommendedName>
    <alternativeName>
        <fullName evidence="4">Cell shape protein MreC</fullName>
    </alternativeName>
</protein>
<evidence type="ECO:0000256" key="4">
    <source>
        <dbReference type="ARBA" id="ARBA00032089"/>
    </source>
</evidence>
<feature type="domain" description="Rod shape-determining protein MreC beta-barrel core" evidence="7">
    <location>
        <begin position="138"/>
        <end position="258"/>
    </location>
</feature>
<dbReference type="Pfam" id="PF04085">
    <property type="entry name" value="MreC"/>
    <property type="match status" value="1"/>
</dbReference>
<dbReference type="STRING" id="1581420.AAW00_03950"/>
<evidence type="ECO:0000313" key="8">
    <source>
        <dbReference type="EMBL" id="KLE35578.1"/>
    </source>
</evidence>
<keyword evidence="6" id="KW-0812">Transmembrane</keyword>
<evidence type="ECO:0000256" key="6">
    <source>
        <dbReference type="SAM" id="Phobius"/>
    </source>
</evidence>
<dbReference type="AlphaFoldDB" id="A0A0G9N209"/>
<evidence type="ECO:0000259" key="7">
    <source>
        <dbReference type="Pfam" id="PF04085"/>
    </source>
</evidence>
<dbReference type="NCBIfam" id="TIGR00219">
    <property type="entry name" value="mreC"/>
    <property type="match status" value="1"/>
</dbReference>
<keyword evidence="5" id="KW-0175">Coiled coil</keyword>
<keyword evidence="6" id="KW-1133">Transmembrane helix</keyword>
<comment type="similarity">
    <text evidence="1">Belongs to the MreC family.</text>
</comment>
<reference evidence="8 9" key="1">
    <citation type="submission" date="2015-04" db="EMBL/GenBank/DDBJ databases">
        <title>The draft genome sequence of Erythrobacter luteus KA37.</title>
        <authorList>
            <person name="Zhuang L."/>
            <person name="Liu Y."/>
            <person name="Shao Z."/>
        </authorList>
    </citation>
    <scope>NUCLEOTIDE SEQUENCE [LARGE SCALE GENOMIC DNA]</scope>
    <source>
        <strain evidence="8 9">KA37</strain>
    </source>
</reference>
<dbReference type="GO" id="GO:0005886">
    <property type="term" value="C:plasma membrane"/>
    <property type="evidence" value="ECO:0007669"/>
    <property type="project" value="TreeGrafter"/>
</dbReference>
<dbReference type="InterPro" id="IPR042175">
    <property type="entry name" value="Cell/Rod_MreC_2"/>
</dbReference>
<feature type="transmembrane region" description="Helical" evidence="6">
    <location>
        <begin position="20"/>
        <end position="42"/>
    </location>
</feature>
<dbReference type="InterPro" id="IPR007221">
    <property type="entry name" value="MreC"/>
</dbReference>
<dbReference type="Gene3D" id="2.40.10.340">
    <property type="entry name" value="Rod shape-determining protein MreC, domain 1"/>
    <property type="match status" value="1"/>
</dbReference>
<feature type="coiled-coil region" evidence="5">
    <location>
        <begin position="89"/>
        <end position="126"/>
    </location>
</feature>
<dbReference type="PANTHER" id="PTHR34138:SF1">
    <property type="entry name" value="CELL SHAPE-DETERMINING PROTEIN MREC"/>
    <property type="match status" value="1"/>
</dbReference>
<dbReference type="Gene3D" id="2.40.10.350">
    <property type="entry name" value="Rod shape-determining protein MreC, domain 2"/>
    <property type="match status" value="1"/>
</dbReference>
<sequence>MAPPTAQRTGSNKRAQLGRFAGFAFATLGALLGALLLVISLWRPETFNGLRSMATDAASPVGQAGATGRTGSRSFFEAIAGYYDAGSRNAELERELEIARVQASEMAALEQENARLRAVLGLVESEGESRPVATGRLIGSSSTSTRRFGYLSAGTRDGVRVGMPVTSPMGLVGRVLEVGRSTSRVLLLTDSESIVPVRRATDDVVAFAEGRADGSLRIRLINLGINPLEEGDIFVTSGAGGLYRPGVAVAMVTQITDDGAIGQLLSNPAATDFVVVEPIFEQDLLEMARTPTLAEQRAEDEE</sequence>
<organism evidence="8 9">
    <name type="scientific">Aurantiacibacter luteus</name>
    <dbReference type="NCBI Taxonomy" id="1581420"/>
    <lineage>
        <taxon>Bacteria</taxon>
        <taxon>Pseudomonadati</taxon>
        <taxon>Pseudomonadota</taxon>
        <taxon>Alphaproteobacteria</taxon>
        <taxon>Sphingomonadales</taxon>
        <taxon>Erythrobacteraceae</taxon>
        <taxon>Aurantiacibacter</taxon>
    </lineage>
</organism>
<accession>A0A0G9N209</accession>
<proteinExistence type="inferred from homology"/>
<name>A0A0G9N209_9SPHN</name>
<keyword evidence="9" id="KW-1185">Reference proteome</keyword>